<keyword evidence="1" id="KW-1133">Transmembrane helix</keyword>
<feature type="transmembrane region" description="Helical" evidence="1">
    <location>
        <begin position="6"/>
        <end position="29"/>
    </location>
</feature>
<dbReference type="EMBL" id="GHWJ01010647">
    <property type="protein sequence ID" value="NOV43384.1"/>
    <property type="molecule type" value="Transcribed_RNA"/>
</dbReference>
<evidence type="ECO:0000313" key="2">
    <source>
        <dbReference type="EMBL" id="NOV43384.1"/>
    </source>
</evidence>
<accession>A0A6M2DBZ4</accession>
<proteinExistence type="predicted"/>
<evidence type="ECO:0000256" key="1">
    <source>
        <dbReference type="SAM" id="Phobius"/>
    </source>
</evidence>
<feature type="transmembrane region" description="Helical" evidence="1">
    <location>
        <begin position="58"/>
        <end position="75"/>
    </location>
</feature>
<name>A0A6M2DBZ4_RHIMP</name>
<dbReference type="AlphaFoldDB" id="A0A6M2DBZ4"/>
<sequence length="76" mass="8801">MSFTLNFAFLFFFLSVFATWAVIVLFDILHIRLSSLSFTVNMSCVLKMFKARSSRSHSFFYMSLFSVLSLVNIPNI</sequence>
<keyword evidence="1" id="KW-0472">Membrane</keyword>
<keyword evidence="1" id="KW-0812">Transmembrane</keyword>
<organism evidence="2">
    <name type="scientific">Rhipicephalus microplus</name>
    <name type="common">Cattle tick</name>
    <name type="synonym">Boophilus microplus</name>
    <dbReference type="NCBI Taxonomy" id="6941"/>
    <lineage>
        <taxon>Eukaryota</taxon>
        <taxon>Metazoa</taxon>
        <taxon>Ecdysozoa</taxon>
        <taxon>Arthropoda</taxon>
        <taxon>Chelicerata</taxon>
        <taxon>Arachnida</taxon>
        <taxon>Acari</taxon>
        <taxon>Parasitiformes</taxon>
        <taxon>Ixodida</taxon>
        <taxon>Ixodoidea</taxon>
        <taxon>Ixodidae</taxon>
        <taxon>Rhipicephalinae</taxon>
        <taxon>Rhipicephalus</taxon>
        <taxon>Boophilus</taxon>
    </lineage>
</organism>
<protein>
    <submittedName>
        <fullName evidence="2">Uncharacterized protein</fullName>
    </submittedName>
</protein>
<reference evidence="2" key="1">
    <citation type="submission" date="2019-09" db="EMBL/GenBank/DDBJ databases">
        <title>Organ-specific transcriptomic study of the physiology of the cattle tick, Rhipicephalus microplus.</title>
        <authorList>
            <person name="Tirloni L."/>
            <person name="Braz G."/>
            <person name="Gandara A.C.P."/>
            <person name="Sabadin G.A."/>
            <person name="da Silva R.M."/>
            <person name="Guizzo M.G."/>
            <person name="Machado J.A."/>
            <person name="Costa E.P."/>
            <person name="Gomes H.F."/>
            <person name="Moraes J."/>
            <person name="Mota M.B.S."/>
            <person name="Mesquita R.D."/>
            <person name="Alvarenga P.H."/>
            <person name="Alves F."/>
            <person name="Seixas A."/>
            <person name="da Fonseca R.N."/>
            <person name="Fogaca A."/>
            <person name="Logullo C."/>
            <person name="Tanaka A."/>
            <person name="Daffre S."/>
            <person name="Termignoni C."/>
            <person name="Vaz I.S.Jr."/>
            <person name="Oliveira P.L."/>
            <person name="Ribeiro J.M."/>
        </authorList>
    </citation>
    <scope>NUCLEOTIDE SEQUENCE</scope>
    <source>
        <strain evidence="2">Porto Alegre</strain>
    </source>
</reference>